<dbReference type="InterPro" id="IPR036930">
    <property type="entry name" value="WGR_dom_sf"/>
</dbReference>
<dbReference type="SUPFAM" id="SSF142921">
    <property type="entry name" value="WGR domain-like"/>
    <property type="match status" value="1"/>
</dbReference>
<dbReference type="AlphaFoldDB" id="A0A1D8IP87"/>
<proteinExistence type="predicted"/>
<dbReference type="RefSeq" id="WP_070078627.1">
    <property type="nucleotide sequence ID" value="NZ_CP017415.1"/>
</dbReference>
<sequence>MESVLFHDKNGSDKFWAVSVRNRTCYVFWGRNGTKGQVKTYSFSSPYKANACARAKVDEKTRKGYGPAVANDPNFDQERFFDEKFLEHGVLVGKGVSEEPPANPGRSVAWLAPKPITIDHLNDAVTLVNTVLNTAGLAPCVHLTPEGQVTFSAVDDDDLHFGYPPQAFIDGLLSPIARKAIMERNVSRDGWLSLNGGGSGTLEYGESLHQLTVPLFLAVLIRNADGFSAVDDDKGKLGICLDWDRIKIPQGYPEENLVRAVRERWFTNDTKVRILEDANTSEYVYW</sequence>
<dbReference type="Gene3D" id="2.20.140.10">
    <property type="entry name" value="WGR domain"/>
    <property type="match status" value="1"/>
</dbReference>
<dbReference type="EMBL" id="CP017415">
    <property type="protein sequence ID" value="AOU98263.1"/>
    <property type="molecule type" value="Genomic_DNA"/>
</dbReference>
<gene>
    <name evidence="2" type="ORF">BI364_10090</name>
</gene>
<feature type="domain" description="WGR" evidence="1">
    <location>
        <begin position="1"/>
        <end position="80"/>
    </location>
</feature>
<dbReference type="Proteomes" id="UP000095401">
    <property type="component" value="Chromosome"/>
</dbReference>
<name>A0A1D8IP87_9GAMM</name>
<dbReference type="InterPro" id="IPR008893">
    <property type="entry name" value="WGR_domain"/>
</dbReference>
<evidence type="ECO:0000313" key="2">
    <source>
        <dbReference type="EMBL" id="AOU98263.1"/>
    </source>
</evidence>
<accession>A0A1D8IP87</accession>
<dbReference type="Pfam" id="PF05406">
    <property type="entry name" value="WGR"/>
    <property type="match status" value="1"/>
</dbReference>
<evidence type="ECO:0000259" key="1">
    <source>
        <dbReference type="PROSITE" id="PS51977"/>
    </source>
</evidence>
<dbReference type="SMART" id="SM00773">
    <property type="entry name" value="WGR"/>
    <property type="match status" value="1"/>
</dbReference>
<dbReference type="CDD" id="cd07996">
    <property type="entry name" value="WGR_MMR_like"/>
    <property type="match status" value="1"/>
</dbReference>
<evidence type="ECO:0000313" key="3">
    <source>
        <dbReference type="Proteomes" id="UP000095401"/>
    </source>
</evidence>
<keyword evidence="3" id="KW-1185">Reference proteome</keyword>
<protein>
    <recommendedName>
        <fullName evidence="1">WGR domain-containing protein</fullName>
    </recommendedName>
</protein>
<dbReference type="KEGG" id="aprs:BI364_10090"/>
<dbReference type="InterPro" id="IPR049809">
    <property type="entry name" value="YehF/YfeS-like_WGR"/>
</dbReference>
<dbReference type="PROSITE" id="PS51977">
    <property type="entry name" value="WGR"/>
    <property type="match status" value="1"/>
</dbReference>
<reference evidence="3" key="1">
    <citation type="submission" date="2016-09" db="EMBL/GenBank/DDBJ databases">
        <title>Acidihalobacter prosperus F5.</title>
        <authorList>
            <person name="Khaleque H.N."/>
            <person name="Ramsay J.P."/>
            <person name="Kaksonen A.H."/>
            <person name="Boxall N.J."/>
            <person name="Watkin E.L.J."/>
        </authorList>
    </citation>
    <scope>NUCLEOTIDE SEQUENCE [LARGE SCALE GENOMIC DNA]</scope>
    <source>
        <strain evidence="3">F5</strain>
    </source>
</reference>
<organism evidence="2 3">
    <name type="scientific">Acidihalobacter yilgarnensis</name>
    <dbReference type="NCBI Taxonomy" id="2819280"/>
    <lineage>
        <taxon>Bacteria</taxon>
        <taxon>Pseudomonadati</taxon>
        <taxon>Pseudomonadota</taxon>
        <taxon>Gammaproteobacteria</taxon>
        <taxon>Chromatiales</taxon>
        <taxon>Ectothiorhodospiraceae</taxon>
        <taxon>Acidihalobacter</taxon>
    </lineage>
</organism>